<sequence length="350" mass="38882">MQDRTGAQYRGGPRWLDWTRHTRFERLFVLVPLFLIPWLLDVNRVQSSQLAHSTFSRSDEPGSPSLQHKAVRTEGPRPVSLPPYPSDRCRIIREQQMEAGLRALGHRYFGGGGGGLGGFAAARATRLRRQRQRRMAAFCSLAVNGDGNGAAGGPVGSGVEVARARRMLHVVLVSPLIPGNTGSIARTCAASAVGLHLVGPLGYKVDDTKLKRAGLDYWPYVVVKIHDSWDHFCDYFMKQEGDKRLLAFTKRGTHIHSDFSYRPGDWLVFGSETKGLPQQALEDCCREGLGGGTLRIPMVETYVRCLNLSVSVGVALYEAARQLNYEQLQYQPDELPEEAQELFPAEDIYA</sequence>
<keyword evidence="3" id="KW-0808">Transferase</keyword>
<dbReference type="OrthoDB" id="5580682at2759"/>
<dbReference type="SUPFAM" id="SSF75217">
    <property type="entry name" value="alpha/beta knot"/>
    <property type="match status" value="1"/>
</dbReference>
<dbReference type="CDD" id="cd18094">
    <property type="entry name" value="SpoU-like_TrmL"/>
    <property type="match status" value="1"/>
</dbReference>
<dbReference type="PANTHER" id="PTHR42971:SF1">
    <property type="entry name" value="TRNA (CYTIDINE(34)-2'-O)-METHYLTRANSFERASE"/>
    <property type="match status" value="1"/>
</dbReference>
<dbReference type="EnsemblPlants" id="Zm00001eb034920_T003">
    <property type="protein sequence ID" value="Zm00001eb034920_P003"/>
    <property type="gene ID" value="Zm00001eb034920"/>
</dbReference>
<dbReference type="GeneID" id="103641996"/>
<dbReference type="GO" id="GO:0003723">
    <property type="term" value="F:RNA binding"/>
    <property type="evidence" value="ECO:0007669"/>
    <property type="project" value="InterPro"/>
</dbReference>
<dbReference type="PANTHER" id="PTHR42971">
    <property type="entry name" value="TRNA (CYTIDINE(34)-2'-O)-METHYLTRANSFERASE"/>
    <property type="match status" value="1"/>
</dbReference>
<keyword evidence="9" id="KW-1185">Reference proteome</keyword>
<dbReference type="GO" id="GO:0008033">
    <property type="term" value="P:tRNA processing"/>
    <property type="evidence" value="ECO:0007669"/>
    <property type="project" value="UniProtKB-KW"/>
</dbReference>
<feature type="domain" description="tRNA/rRNA methyltransferase SpoU type" evidence="7">
    <location>
        <begin position="168"/>
        <end position="317"/>
    </location>
</feature>
<dbReference type="InterPro" id="IPR029028">
    <property type="entry name" value="Alpha/beta_knot_MTases"/>
</dbReference>
<dbReference type="InterPro" id="IPR001537">
    <property type="entry name" value="SpoU_MeTrfase"/>
</dbReference>
<evidence type="ECO:0000256" key="1">
    <source>
        <dbReference type="ARBA" id="ARBA00022490"/>
    </source>
</evidence>
<dbReference type="HAMAP" id="MF_01885">
    <property type="entry name" value="tRNA_methyltr_TrmL"/>
    <property type="match status" value="1"/>
</dbReference>
<organism evidence="8 9">
    <name type="scientific">Zea mays</name>
    <name type="common">Maize</name>
    <dbReference type="NCBI Taxonomy" id="4577"/>
    <lineage>
        <taxon>Eukaryota</taxon>
        <taxon>Viridiplantae</taxon>
        <taxon>Streptophyta</taxon>
        <taxon>Embryophyta</taxon>
        <taxon>Tracheophyta</taxon>
        <taxon>Spermatophyta</taxon>
        <taxon>Magnoliopsida</taxon>
        <taxon>Liliopsida</taxon>
        <taxon>Poales</taxon>
        <taxon>Poaceae</taxon>
        <taxon>PACMAD clade</taxon>
        <taxon>Panicoideae</taxon>
        <taxon>Andropogonodae</taxon>
        <taxon>Andropogoneae</taxon>
        <taxon>Tripsacinae</taxon>
        <taxon>Zea</taxon>
    </lineage>
</organism>
<keyword evidence="5" id="KW-0819">tRNA processing</keyword>
<reference evidence="8" key="2">
    <citation type="submission" date="2019-07" db="EMBL/GenBank/DDBJ databases">
        <authorList>
            <person name="Seetharam A."/>
            <person name="Woodhouse M."/>
            <person name="Cannon E."/>
        </authorList>
    </citation>
    <scope>NUCLEOTIDE SEQUENCE [LARGE SCALE GENOMIC DNA]</scope>
    <source>
        <strain evidence="8">cv. B73</strain>
    </source>
</reference>
<keyword evidence="10" id="KW-1267">Proteomics identification</keyword>
<evidence type="ECO:0007829" key="10">
    <source>
        <dbReference type="PeptideAtlas" id="A0A804LT87"/>
    </source>
</evidence>
<keyword evidence="4" id="KW-0949">S-adenosyl-L-methionine</keyword>
<name>A0A804LT87_MAIZE</name>
<dbReference type="Gramene" id="Zm00001eb034920_T003">
    <property type="protein sequence ID" value="Zm00001eb034920_P003"/>
    <property type="gene ID" value="Zm00001eb034920"/>
</dbReference>
<dbReference type="AlphaFoldDB" id="A0A804LT87"/>
<evidence type="ECO:0000256" key="6">
    <source>
        <dbReference type="SAM" id="MobiDB-lite"/>
    </source>
</evidence>
<dbReference type="GO" id="GO:0042802">
    <property type="term" value="F:identical protein binding"/>
    <property type="evidence" value="ECO:0007669"/>
    <property type="project" value="UniProtKB-ARBA"/>
</dbReference>
<protein>
    <recommendedName>
        <fullName evidence="7">tRNA/rRNA methyltransferase SpoU type domain-containing protein</fullName>
    </recommendedName>
</protein>
<reference evidence="9" key="1">
    <citation type="submission" date="2015-12" db="EMBL/GenBank/DDBJ databases">
        <title>Update maize B73 reference genome by single molecule sequencing technologies.</title>
        <authorList>
            <consortium name="Maize Genome Sequencing Project"/>
            <person name="Ware D."/>
        </authorList>
    </citation>
    <scope>NUCLEOTIDE SEQUENCE [LARGE SCALE GENOMIC DNA]</scope>
    <source>
        <strain evidence="9">cv. B73</strain>
    </source>
</reference>
<dbReference type="InterPro" id="IPR016914">
    <property type="entry name" value="TrmL"/>
</dbReference>
<dbReference type="GO" id="GO:0001510">
    <property type="term" value="P:RNA methylation"/>
    <property type="evidence" value="ECO:0007669"/>
    <property type="project" value="InterPro"/>
</dbReference>
<dbReference type="KEGG" id="zma:103641996"/>
<evidence type="ECO:0000256" key="4">
    <source>
        <dbReference type="ARBA" id="ARBA00022691"/>
    </source>
</evidence>
<dbReference type="FunFam" id="3.40.1280.10:FF:000002">
    <property type="entry name" value="Peptidylprolyl isomerase"/>
    <property type="match status" value="1"/>
</dbReference>
<evidence type="ECO:0000256" key="3">
    <source>
        <dbReference type="ARBA" id="ARBA00022679"/>
    </source>
</evidence>
<evidence type="ECO:0000259" key="7">
    <source>
        <dbReference type="Pfam" id="PF00588"/>
    </source>
</evidence>
<keyword evidence="1" id="KW-0963">Cytoplasm</keyword>
<proteinExistence type="evidence at protein level"/>
<dbReference type="InterPro" id="IPR029026">
    <property type="entry name" value="tRNA_m1G_MTases_N"/>
</dbReference>
<feature type="region of interest" description="Disordered" evidence="6">
    <location>
        <begin position="54"/>
        <end position="85"/>
    </location>
</feature>
<dbReference type="Gene3D" id="3.40.1280.10">
    <property type="match status" value="1"/>
</dbReference>
<evidence type="ECO:0000256" key="5">
    <source>
        <dbReference type="ARBA" id="ARBA00022694"/>
    </source>
</evidence>
<accession>A0A804LT87</accession>
<keyword evidence="2" id="KW-0489">Methyltransferase</keyword>
<dbReference type="Proteomes" id="UP000007305">
    <property type="component" value="Chromosome 1"/>
</dbReference>
<reference evidence="8" key="3">
    <citation type="submission" date="2021-05" db="UniProtKB">
        <authorList>
            <consortium name="EnsemblPlants"/>
        </authorList>
    </citation>
    <scope>IDENTIFICATION</scope>
    <source>
        <strain evidence="8">cv. B73</strain>
    </source>
</reference>
<evidence type="ECO:0000313" key="8">
    <source>
        <dbReference type="EnsemblPlants" id="Zm00001eb034920_P003"/>
    </source>
</evidence>
<dbReference type="GO" id="GO:0008173">
    <property type="term" value="F:RNA methyltransferase activity"/>
    <property type="evidence" value="ECO:0007669"/>
    <property type="project" value="InterPro"/>
</dbReference>
<evidence type="ECO:0000313" key="9">
    <source>
        <dbReference type="Proteomes" id="UP000007305"/>
    </source>
</evidence>
<evidence type="ECO:0000256" key="2">
    <source>
        <dbReference type="ARBA" id="ARBA00022603"/>
    </source>
</evidence>
<dbReference type="Pfam" id="PF00588">
    <property type="entry name" value="SpoU_methylase"/>
    <property type="match status" value="1"/>
</dbReference>